<reference evidence="3" key="1">
    <citation type="submission" date="2016-10" db="EMBL/GenBank/DDBJ databases">
        <authorList>
            <person name="Varghese N."/>
            <person name="Submissions S."/>
        </authorList>
    </citation>
    <scope>NUCLEOTIDE SEQUENCE [LARGE SCALE GENOMIC DNA]</scope>
    <source>
        <strain evidence="3">BL47</strain>
    </source>
</reference>
<evidence type="ECO:0000313" key="2">
    <source>
        <dbReference type="EMBL" id="SDM54507.1"/>
    </source>
</evidence>
<gene>
    <name evidence="2" type="ORF">SAMN05216360_102394</name>
</gene>
<keyword evidence="3" id="KW-1185">Reference proteome</keyword>
<feature type="chain" id="PRO_5011701724" evidence="1">
    <location>
        <begin position="20"/>
        <end position="67"/>
    </location>
</feature>
<dbReference type="AlphaFoldDB" id="A0A1G9U3H5"/>
<dbReference type="EMBL" id="FNHS01000002">
    <property type="protein sequence ID" value="SDM54507.1"/>
    <property type="molecule type" value="Genomic_DNA"/>
</dbReference>
<accession>A0A1G9U3H5</accession>
<proteinExistence type="predicted"/>
<sequence length="67" mass="6850">MKTIAALAISLLAAAPAIASETSNVVRNVSKPATVQMAAVLNVPPTPIVQDVQAKKVRVVLASPFGN</sequence>
<name>A0A1G9U3H5_9HYPH</name>
<feature type="signal peptide" evidence="1">
    <location>
        <begin position="1"/>
        <end position="19"/>
    </location>
</feature>
<organism evidence="2 3">
    <name type="scientific">Methylobacterium phyllostachyos</name>
    <dbReference type="NCBI Taxonomy" id="582672"/>
    <lineage>
        <taxon>Bacteria</taxon>
        <taxon>Pseudomonadati</taxon>
        <taxon>Pseudomonadota</taxon>
        <taxon>Alphaproteobacteria</taxon>
        <taxon>Hyphomicrobiales</taxon>
        <taxon>Methylobacteriaceae</taxon>
        <taxon>Methylobacterium</taxon>
    </lineage>
</organism>
<protein>
    <submittedName>
        <fullName evidence="2">Uncharacterized protein</fullName>
    </submittedName>
</protein>
<dbReference type="RefSeq" id="WP_091713682.1">
    <property type="nucleotide sequence ID" value="NZ_FNHS01000002.1"/>
</dbReference>
<dbReference type="Proteomes" id="UP000198704">
    <property type="component" value="Unassembled WGS sequence"/>
</dbReference>
<evidence type="ECO:0000256" key="1">
    <source>
        <dbReference type="SAM" id="SignalP"/>
    </source>
</evidence>
<keyword evidence="1" id="KW-0732">Signal</keyword>
<evidence type="ECO:0000313" key="3">
    <source>
        <dbReference type="Proteomes" id="UP000198704"/>
    </source>
</evidence>